<proteinExistence type="predicted"/>
<feature type="compositionally biased region" description="Polar residues" evidence="1">
    <location>
        <begin position="47"/>
        <end position="63"/>
    </location>
</feature>
<accession>A0A7J8ERB1</accession>
<comment type="caution">
    <text evidence="2">The sequence shown here is derived from an EMBL/GenBank/DDBJ whole genome shotgun (WGS) entry which is preliminary data.</text>
</comment>
<name>A0A7J8ERB1_MOLMO</name>
<sequence>MTPGTSSRTRARAQGPGHERKDTGHERKDPGTSARTQARAQGHQAHCSKQSSQGRQSPCSSESQAERETVAGVCPALSDTRKAVGLLPTVAPSSRAAPGLALRPWWEAPRLQVAQGQEAFKHGVNDVFWDNPSQGNTARKLEPRLSTCSAVFVIGREVTLVKPSF</sequence>
<feature type="region of interest" description="Disordered" evidence="1">
    <location>
        <begin position="1"/>
        <end position="73"/>
    </location>
</feature>
<organism evidence="2 3">
    <name type="scientific">Molossus molossus</name>
    <name type="common">Pallas' mastiff bat</name>
    <name type="synonym">Vespertilio molossus</name>
    <dbReference type="NCBI Taxonomy" id="27622"/>
    <lineage>
        <taxon>Eukaryota</taxon>
        <taxon>Metazoa</taxon>
        <taxon>Chordata</taxon>
        <taxon>Craniata</taxon>
        <taxon>Vertebrata</taxon>
        <taxon>Euteleostomi</taxon>
        <taxon>Mammalia</taxon>
        <taxon>Eutheria</taxon>
        <taxon>Laurasiatheria</taxon>
        <taxon>Chiroptera</taxon>
        <taxon>Yangochiroptera</taxon>
        <taxon>Molossidae</taxon>
        <taxon>Molossus</taxon>
    </lineage>
</organism>
<gene>
    <name evidence="2" type="ORF">HJG59_008633</name>
</gene>
<evidence type="ECO:0000256" key="1">
    <source>
        <dbReference type="SAM" id="MobiDB-lite"/>
    </source>
</evidence>
<protein>
    <submittedName>
        <fullName evidence="2">Uncharacterized protein</fullName>
    </submittedName>
</protein>
<keyword evidence="3" id="KW-1185">Reference proteome</keyword>
<dbReference type="InParanoid" id="A0A7J8ERB1"/>
<dbReference type="AlphaFoldDB" id="A0A7J8ERB1"/>
<feature type="compositionally biased region" description="Basic and acidic residues" evidence="1">
    <location>
        <begin position="17"/>
        <end position="30"/>
    </location>
</feature>
<dbReference type="EMBL" id="JACASF010000013">
    <property type="protein sequence ID" value="KAF6437903.1"/>
    <property type="molecule type" value="Genomic_DNA"/>
</dbReference>
<dbReference type="Proteomes" id="UP000550707">
    <property type="component" value="Unassembled WGS sequence"/>
</dbReference>
<evidence type="ECO:0000313" key="2">
    <source>
        <dbReference type="EMBL" id="KAF6437903.1"/>
    </source>
</evidence>
<evidence type="ECO:0000313" key="3">
    <source>
        <dbReference type="Proteomes" id="UP000550707"/>
    </source>
</evidence>
<reference evidence="2 3" key="1">
    <citation type="journal article" date="2020" name="Nature">
        <title>Six reference-quality genomes reveal evolution of bat adaptations.</title>
        <authorList>
            <person name="Jebb D."/>
            <person name="Huang Z."/>
            <person name="Pippel M."/>
            <person name="Hughes G.M."/>
            <person name="Lavrichenko K."/>
            <person name="Devanna P."/>
            <person name="Winkler S."/>
            <person name="Jermiin L.S."/>
            <person name="Skirmuntt E.C."/>
            <person name="Katzourakis A."/>
            <person name="Burkitt-Gray L."/>
            <person name="Ray D.A."/>
            <person name="Sullivan K.A.M."/>
            <person name="Roscito J.G."/>
            <person name="Kirilenko B.M."/>
            <person name="Davalos L.M."/>
            <person name="Corthals A.P."/>
            <person name="Power M.L."/>
            <person name="Jones G."/>
            <person name="Ransome R.D."/>
            <person name="Dechmann D.K.N."/>
            <person name="Locatelli A.G."/>
            <person name="Puechmaille S.J."/>
            <person name="Fedrigo O."/>
            <person name="Jarvis E.D."/>
            <person name="Hiller M."/>
            <person name="Vernes S.C."/>
            <person name="Myers E.W."/>
            <person name="Teeling E.C."/>
        </authorList>
    </citation>
    <scope>NUCLEOTIDE SEQUENCE [LARGE SCALE GENOMIC DNA]</scope>
    <source>
        <strain evidence="2">MMolMol1</strain>
        <tissue evidence="2">Muscle</tissue>
    </source>
</reference>